<gene>
    <name evidence="1" type="ORF">K4A83_20160</name>
</gene>
<evidence type="ECO:0000313" key="1">
    <source>
        <dbReference type="EMBL" id="MCW6038569.1"/>
    </source>
</evidence>
<accession>A0ABT3LAN3</accession>
<evidence type="ECO:0000313" key="2">
    <source>
        <dbReference type="Proteomes" id="UP001526426"/>
    </source>
</evidence>
<comment type="caution">
    <text evidence="1">The sequence shown here is derived from an EMBL/GenBank/DDBJ whole genome shotgun (WGS) entry which is preliminary data.</text>
</comment>
<proteinExistence type="predicted"/>
<dbReference type="Proteomes" id="UP001526426">
    <property type="component" value="Unassembled WGS sequence"/>
</dbReference>
<sequence length="113" mass="12737">MPTVTKPRKTTTEMEVTSIRLERELKDKLKAISGNMGYQTLIRDILWNYVQQKSGTPRPTFSKQDIRATFEAIAQKDEYCVLSGELIRENSPMFLGLTTTGDLVPLSPQMVAA</sequence>
<reference evidence="1 2" key="1">
    <citation type="submission" date="2021-08" db="EMBL/GenBank/DDBJ databases">
        <title>Draft genome sequence of Spirulina subsalsa with high tolerance to salinity and hype-accumulation of phycocyanin.</title>
        <authorList>
            <person name="Pei H."/>
            <person name="Jiang L."/>
        </authorList>
    </citation>
    <scope>NUCLEOTIDE SEQUENCE [LARGE SCALE GENOMIC DNA]</scope>
    <source>
        <strain evidence="1 2">FACHB-351</strain>
    </source>
</reference>
<organism evidence="1 2">
    <name type="scientific">Spirulina subsalsa FACHB-351</name>
    <dbReference type="NCBI Taxonomy" id="234711"/>
    <lineage>
        <taxon>Bacteria</taxon>
        <taxon>Bacillati</taxon>
        <taxon>Cyanobacteriota</taxon>
        <taxon>Cyanophyceae</taxon>
        <taxon>Spirulinales</taxon>
        <taxon>Spirulinaceae</taxon>
        <taxon>Spirulina</taxon>
    </lineage>
</organism>
<dbReference type="EMBL" id="JAIHOM010000149">
    <property type="protein sequence ID" value="MCW6038569.1"/>
    <property type="molecule type" value="Genomic_DNA"/>
</dbReference>
<name>A0ABT3LAN3_9CYAN</name>
<keyword evidence="2" id="KW-1185">Reference proteome</keyword>
<dbReference type="RefSeq" id="WP_265266482.1">
    <property type="nucleotide sequence ID" value="NZ_JAIHOM010000149.1"/>
</dbReference>
<protein>
    <submittedName>
        <fullName evidence="1">Ribbon-helix-helix domain-containing protein</fullName>
    </submittedName>
</protein>